<proteinExistence type="predicted"/>
<accession>A0ABR8A098</accession>
<comment type="caution">
    <text evidence="1">The sequence shown here is derived from an EMBL/GenBank/DDBJ whole genome shotgun (WGS) entry which is preliminary data.</text>
</comment>
<dbReference type="Pfam" id="PF08865">
    <property type="entry name" value="DUF1830"/>
    <property type="match status" value="1"/>
</dbReference>
<gene>
    <name evidence="1" type="ORF">H6F41_16050</name>
</gene>
<dbReference type="Proteomes" id="UP000642094">
    <property type="component" value="Unassembled WGS sequence"/>
</dbReference>
<dbReference type="RefSeq" id="WP_190404470.1">
    <property type="nucleotide sequence ID" value="NZ_JACJQB010000046.1"/>
</dbReference>
<sequence>MYNIKAQKINSSDLEAQFNQLTCIYRNETETVQIIRISEPRATFLEKSLFPNQCIQFSASPEACLEIYEGTMFNFVQADTIPCSRIAVMDIDRKELRVAVFA</sequence>
<reference evidence="1 2" key="1">
    <citation type="journal article" date="2020" name="ISME J.">
        <title>Comparative genomics reveals insights into cyanobacterial evolution and habitat adaptation.</title>
        <authorList>
            <person name="Chen M.Y."/>
            <person name="Teng W.K."/>
            <person name="Zhao L."/>
            <person name="Hu C.X."/>
            <person name="Zhou Y.K."/>
            <person name="Han B.P."/>
            <person name="Song L.R."/>
            <person name="Shu W.S."/>
        </authorList>
    </citation>
    <scope>NUCLEOTIDE SEQUENCE [LARGE SCALE GENOMIC DNA]</scope>
    <source>
        <strain evidence="1 2">FACHB-723</strain>
    </source>
</reference>
<dbReference type="EMBL" id="JACJQB010000046">
    <property type="protein sequence ID" value="MBD2189647.1"/>
    <property type="molecule type" value="Genomic_DNA"/>
</dbReference>
<keyword evidence="2" id="KW-1185">Reference proteome</keyword>
<organism evidence="1 2">
    <name type="scientific">Pseudanabaena mucicola FACHB-723</name>
    <dbReference type="NCBI Taxonomy" id="2692860"/>
    <lineage>
        <taxon>Bacteria</taxon>
        <taxon>Bacillati</taxon>
        <taxon>Cyanobacteriota</taxon>
        <taxon>Cyanophyceae</taxon>
        <taxon>Pseudanabaenales</taxon>
        <taxon>Pseudanabaenaceae</taxon>
        <taxon>Pseudanabaena</taxon>
    </lineage>
</organism>
<dbReference type="InterPro" id="IPR014964">
    <property type="entry name" value="DUF1830"/>
</dbReference>
<evidence type="ECO:0000313" key="1">
    <source>
        <dbReference type="EMBL" id="MBD2189647.1"/>
    </source>
</evidence>
<evidence type="ECO:0000313" key="2">
    <source>
        <dbReference type="Proteomes" id="UP000642094"/>
    </source>
</evidence>
<name>A0ABR8A098_9CYAN</name>
<protein>
    <submittedName>
        <fullName evidence="1">DUF1830 domain-containing protein</fullName>
    </submittedName>
</protein>